<reference evidence="1 2" key="1">
    <citation type="journal article" date="2013" name="J. Bacteriol.">
        <title>Roles of HynAB and Ech, the only two hydrogenases found in the model sulfate reducer Desulfovibrio gigas.</title>
        <authorList>
            <person name="Morais-Silva F.O."/>
            <person name="Santos C.I."/>
            <person name="Rodrigues R."/>
            <person name="Pereira I.A."/>
            <person name="Rodrigues-Pousada C."/>
        </authorList>
    </citation>
    <scope>NUCLEOTIDE SEQUENCE [LARGE SCALE GENOMIC DNA]</scope>
    <source>
        <strain evidence="2">ATCC 19364 / DSM 1382 / NCIMB 9332 / VKM B-1759</strain>
    </source>
</reference>
<dbReference type="EMBL" id="CP006585">
    <property type="protein sequence ID" value="AGW15070.1"/>
    <property type="molecule type" value="Genomic_DNA"/>
</dbReference>
<proteinExistence type="predicted"/>
<evidence type="ECO:0000313" key="1">
    <source>
        <dbReference type="EMBL" id="AGW15070.1"/>
    </source>
</evidence>
<dbReference type="AlphaFoldDB" id="T2GES6"/>
<protein>
    <submittedName>
        <fullName evidence="1">Uncharacterized protein</fullName>
    </submittedName>
</protein>
<dbReference type="KEGG" id="dgg:DGI_3385"/>
<dbReference type="Proteomes" id="UP000016587">
    <property type="component" value="Chromosome"/>
</dbReference>
<sequence>MVRKVAGSSHATPENTTVKHGMYVWGNVGMLYRIIRRNARGKESGATFHAG</sequence>
<dbReference type="PATRIC" id="fig|1121448.10.peg.3339"/>
<dbReference type="HOGENOM" id="CLU_3098099_0_0_7"/>
<name>T2GES6_MEGG1</name>
<evidence type="ECO:0000313" key="2">
    <source>
        <dbReference type="Proteomes" id="UP000016587"/>
    </source>
</evidence>
<keyword evidence="2" id="KW-1185">Reference proteome</keyword>
<accession>T2GES6</accession>
<organism evidence="1 2">
    <name type="scientific">Megalodesulfovibrio gigas (strain ATCC 19364 / DSM 1382 / NCIMB 9332 / VKM B-1759)</name>
    <name type="common">Desulfovibrio gigas</name>
    <dbReference type="NCBI Taxonomy" id="1121448"/>
    <lineage>
        <taxon>Bacteria</taxon>
        <taxon>Pseudomonadati</taxon>
        <taxon>Thermodesulfobacteriota</taxon>
        <taxon>Desulfovibrionia</taxon>
        <taxon>Desulfovibrionales</taxon>
        <taxon>Desulfovibrionaceae</taxon>
        <taxon>Megalodesulfovibrio</taxon>
    </lineage>
</organism>
<gene>
    <name evidence="1" type="ORF">DGI_3385</name>
</gene>
<reference evidence="2" key="2">
    <citation type="submission" date="2013-07" db="EMBL/GenBank/DDBJ databases">
        <authorList>
            <person name="Morais-Silva F.O."/>
            <person name="Rezende A.M."/>
            <person name="Pimentel C."/>
            <person name="Resende D.M."/>
            <person name="Santos C.I."/>
            <person name="Clemente C."/>
            <person name="de Oliveira L.M."/>
            <person name="da Silva S.M."/>
            <person name="Costa D.A."/>
            <person name="Varela-Raposo A."/>
            <person name="Horacio E.C.A."/>
            <person name="Matos M."/>
            <person name="Flores O."/>
            <person name="Ruiz J.C."/>
            <person name="Rodrigues-Pousada C."/>
        </authorList>
    </citation>
    <scope>NUCLEOTIDE SEQUENCE [LARGE SCALE GENOMIC DNA]</scope>
    <source>
        <strain evidence="2">ATCC 19364 / DSM 1382 / NCIMB 9332 / VKM B-1759</strain>
    </source>
</reference>